<accession>A0A161W4K1</accession>
<organism evidence="1 2">
    <name type="scientific">Aeribacillus pallidus</name>
    <dbReference type="NCBI Taxonomy" id="33936"/>
    <lineage>
        <taxon>Bacteria</taxon>
        <taxon>Bacillati</taxon>
        <taxon>Bacillota</taxon>
        <taxon>Bacilli</taxon>
        <taxon>Bacillales</taxon>
        <taxon>Bacillaceae</taxon>
        <taxon>Aeribacillus</taxon>
    </lineage>
</organism>
<dbReference type="InterPro" id="IPR011990">
    <property type="entry name" value="TPR-like_helical_dom_sf"/>
</dbReference>
<name>A0A161W4K1_9BACI</name>
<dbReference type="SUPFAM" id="SSF48452">
    <property type="entry name" value="TPR-like"/>
    <property type="match status" value="1"/>
</dbReference>
<sequence length="326" mass="38133">MKKANGKIIPFPRLKERLIEEGMNALHNKQFEQALDLFLEARSWNSNHPDIEIGIALCLMELGEYQEAKQICKKMLHEAKGNYFEILQMYLTILVQLGQYDEVKTTIEAVLEENKLPAAHAEQFYKLLHFSRRMSEEQISPEPNDDDLFSRLDKQISYIHSIKNNNNVKKNLHTIEEMLQSKTVHPVVKTMLLQILRDHEIARIMTVEKFGETTAVNPIHLQDLLEMTFAKKVLNLLDDFLGNENPTLFEAVKDIWIRHLYVMYPFHPKPENANIWAAALHYVGYEIFGIVIKLTEVERIYNIKSAEFISVCDKIRQIEEISNIRW</sequence>
<dbReference type="Proteomes" id="UP000214606">
    <property type="component" value="Chromosome"/>
</dbReference>
<protein>
    <submittedName>
        <fullName evidence="1">Uncharacterized protein</fullName>
    </submittedName>
</protein>
<dbReference type="AlphaFoldDB" id="A0A161W4K1"/>
<accession>A0A223EA01</accession>
<dbReference type="KEGG" id="apak:AP3564_19045"/>
<dbReference type="SUPFAM" id="SSF116965">
    <property type="entry name" value="Hypothetical protein MPN330"/>
    <property type="match status" value="1"/>
</dbReference>
<gene>
    <name evidence="1" type="ORF">AP3564_19045</name>
</gene>
<evidence type="ECO:0000313" key="2">
    <source>
        <dbReference type="Proteomes" id="UP000214606"/>
    </source>
</evidence>
<dbReference type="RefSeq" id="WP_066249775.1">
    <property type="nucleotide sequence ID" value="NZ_CP017703.1"/>
</dbReference>
<dbReference type="Gene3D" id="1.25.40.10">
    <property type="entry name" value="Tetratricopeptide repeat domain"/>
    <property type="match status" value="1"/>
</dbReference>
<evidence type="ECO:0000313" key="1">
    <source>
        <dbReference type="EMBL" id="ASS92079.1"/>
    </source>
</evidence>
<reference evidence="1 2" key="1">
    <citation type="submission" date="2016-10" db="EMBL/GenBank/DDBJ databases">
        <title>The whole genome sequencing and assembly of Aeribacillus pallidus KCTC3564 strain.</title>
        <authorList>
            <person name="Lee Y.-J."/>
            <person name="Park M.-K."/>
            <person name="Yi H."/>
            <person name="Bahn Y.-S."/>
            <person name="Kim J.F."/>
            <person name="Lee D.-W."/>
        </authorList>
    </citation>
    <scope>NUCLEOTIDE SEQUENCE [LARGE SCALE GENOMIC DNA]</scope>
    <source>
        <strain evidence="1 2">KCTC3564</strain>
    </source>
</reference>
<dbReference type="Pfam" id="PF14559">
    <property type="entry name" value="TPR_19"/>
    <property type="match status" value="1"/>
</dbReference>
<proteinExistence type="predicted"/>
<dbReference type="EMBL" id="CP017703">
    <property type="protein sequence ID" value="ASS92079.1"/>
    <property type="molecule type" value="Genomic_DNA"/>
</dbReference>